<dbReference type="CDD" id="cd00303">
    <property type="entry name" value="retropepsin_like"/>
    <property type="match status" value="1"/>
</dbReference>
<dbReference type="Gene3D" id="2.40.70.10">
    <property type="entry name" value="Acid Proteases"/>
    <property type="match status" value="1"/>
</dbReference>
<dbReference type="InterPro" id="IPR005162">
    <property type="entry name" value="Retrotrans_gag_dom"/>
</dbReference>
<keyword evidence="6" id="KW-0255">Endonuclease</keyword>
<dbReference type="InterPro" id="IPR043128">
    <property type="entry name" value="Rev_trsase/Diguanyl_cyclase"/>
</dbReference>
<dbReference type="InterPro" id="IPR041373">
    <property type="entry name" value="RT_RNaseH"/>
</dbReference>
<evidence type="ECO:0000256" key="9">
    <source>
        <dbReference type="SAM" id="MobiDB-lite"/>
    </source>
</evidence>
<protein>
    <recommendedName>
        <fullName evidence="1">RNA-directed DNA polymerase</fullName>
        <ecNumber evidence="1">2.7.7.49</ecNumber>
    </recommendedName>
</protein>
<dbReference type="CDD" id="cd01647">
    <property type="entry name" value="RT_LTR"/>
    <property type="match status" value="1"/>
</dbReference>
<dbReference type="OrthoDB" id="5952884at2759"/>
<dbReference type="PANTHER" id="PTHR37984:SF5">
    <property type="entry name" value="PROTEIN NYNRIN-LIKE"/>
    <property type="match status" value="1"/>
</dbReference>
<sequence length="1392" mass="159332">MRIFEVELKAKKPRLNLRNVRILGLTGQDRTEMSHVSPYQIYGFGDRNEPFFIKPLGDRRKRRRPDHTIEGITLLDSGDGFGRGGVTFIGIRVGLVSSGNIMNLERAGDDDVESNARAPAEGAAPSENRPVTVDQGGATHVPQALPVIGIVIREKPPVDRIRKQGAEEFRATKDDDTERAEFWLENTIRVFDELSCTPKECMKCEEFRKKYISQRFIDQKRKEFLELKQGNMTVTDYEREFVRLSKYARECVSTEAIMCKRFEDGLNDNIRLSVGVLEIKEFVILVERACKAEELLKRKGKVETETQDTKKRQMSRSFQATSKRPKEFSTRSSFSAGYSSQNRGSRFKDSKAQTILTASVGNVGQGRSGCPRCGRLHYGLFRAGENTARSENAPTRGRSPRQPGVGASNRGTSRDSAVRPDVRAPARTYAIRAREEASFPDVITGTFSLHDINVIALIDPVSTHSYVCKKLMPSMPIESTEFVIKVLNPLGKHVLVDKVCKNCPLMIRGYCFPTDLMLLPFDEFDVILGMDWLTTHDVIVNCGKKFIELKCENGEILRVNSEESDSSFPIIFIMSAQKCLRKGYEAYLAFVLNTKDPELKIESVPVVCEFPDVFPEDLPGLPPVREVEFGIELILGATPISIAPYRMAPLELKELKAQLQELTNKGFVRPSSSPWGAPVLFVKKKDGSMRLCIDYRQLNKVTVKNKYPLPRIDDLFDQLKGATVFSKIDLRSGCYQLRVKESDVLKTAFRTRYGHYEFLVMPFGLTNAPAIFMDLMNRIFRPYLDKFVVVFIDDILIYSHDETEHAEHLRIVLQILRDNQLYAKFSKSEFWLREVGFLGHIVSGEGIKVDSSKISAIVDWKPPRNVSEVRSFLDLAGYYRQFVEGFSMIATPLTRLLRKDIKFEWTEKCQQSFDKLKTLLTKAPILVQPEPGKEFVIYSDASMNGLGCVLMQEGKVIAYASRQLKPHEKNYPTHDLELAAIIFALKIWRHHLYGEKCHIFTDHKSLKYFMTQKDLNLRQKRWLELIKDYELVIDFHPGKANIIADALSRKSLFALRALNTSLALSDDGFILAELRAKPMFLEEIFEAQKNDSELLAKRDQCESDIESDFQISSDGCLMFRDRVCVPKNDELIRKIIQEAHSSFLSIHPGSTKMYNDLKKMYWWVGMKRDISEFVSRCLICQQVKAEHQPVLVPEWKWDRVTMDFVTGLPFTPRKKDSIWVVIDKLMKSAHFIPVRMDYSLDKLAELYISEIVRLHGVPLSIISDRDPRFTSRFWKKLQKALGTKLSFSTAFHPQTDGQSERVIQTEVEIQPDMTYGEELVKILAREAKKPRLNLRNVRILGLTGQDRTEMSHVSPYQIYGFGDRNEPFFIKPLGDRRKRRRPDHTIEGITLV</sequence>
<evidence type="ECO:0000256" key="3">
    <source>
        <dbReference type="ARBA" id="ARBA00022679"/>
    </source>
</evidence>
<dbReference type="PROSITE" id="PS50994">
    <property type="entry name" value="INTEGRASE"/>
    <property type="match status" value="1"/>
</dbReference>
<evidence type="ECO:0000256" key="1">
    <source>
        <dbReference type="ARBA" id="ARBA00012493"/>
    </source>
</evidence>
<dbReference type="Pfam" id="PF17921">
    <property type="entry name" value="Integrase_H2C2"/>
    <property type="match status" value="1"/>
</dbReference>
<evidence type="ECO:0000313" key="13">
    <source>
        <dbReference type="Proteomes" id="UP000701853"/>
    </source>
</evidence>
<dbReference type="FunFam" id="3.10.20.370:FF:000001">
    <property type="entry name" value="Retrovirus-related Pol polyprotein from transposon 17.6-like protein"/>
    <property type="match status" value="1"/>
</dbReference>
<dbReference type="GO" id="GO:0006508">
    <property type="term" value="P:proteolysis"/>
    <property type="evidence" value="ECO:0007669"/>
    <property type="project" value="UniProtKB-KW"/>
</dbReference>
<dbReference type="PANTHER" id="PTHR37984">
    <property type="entry name" value="PROTEIN CBG26694"/>
    <property type="match status" value="1"/>
</dbReference>
<feature type="compositionally biased region" description="Basic and acidic residues" evidence="9">
    <location>
        <begin position="301"/>
        <end position="311"/>
    </location>
</feature>
<feature type="compositionally biased region" description="Polar residues" evidence="9">
    <location>
        <begin position="330"/>
        <end position="344"/>
    </location>
</feature>
<dbReference type="InterPro" id="IPR036397">
    <property type="entry name" value="RNaseH_sf"/>
</dbReference>
<feature type="compositionally biased region" description="Basic and acidic residues" evidence="9">
    <location>
        <begin position="412"/>
        <end position="421"/>
    </location>
</feature>
<dbReference type="GO" id="GO:0008233">
    <property type="term" value="F:peptidase activity"/>
    <property type="evidence" value="ECO:0007669"/>
    <property type="project" value="UniProtKB-KW"/>
</dbReference>
<dbReference type="Gene3D" id="3.30.420.10">
    <property type="entry name" value="Ribonuclease H-like superfamily/Ribonuclease H"/>
    <property type="match status" value="1"/>
</dbReference>
<keyword evidence="2" id="KW-0645">Protease</keyword>
<gene>
    <name evidence="12" type="ORF">CXB51_005524</name>
</gene>
<dbReference type="InterPro" id="IPR043502">
    <property type="entry name" value="DNA/RNA_pol_sf"/>
</dbReference>
<feature type="domain" description="Reverse transcriptase" evidence="10">
    <location>
        <begin position="663"/>
        <end position="842"/>
    </location>
</feature>
<feature type="region of interest" description="Disordered" evidence="9">
    <location>
        <begin position="107"/>
        <end position="137"/>
    </location>
</feature>
<dbReference type="Pfam" id="PF00078">
    <property type="entry name" value="RVT_1"/>
    <property type="match status" value="1"/>
</dbReference>
<dbReference type="GO" id="GO:0003676">
    <property type="term" value="F:nucleic acid binding"/>
    <property type="evidence" value="ECO:0007669"/>
    <property type="project" value="InterPro"/>
</dbReference>
<dbReference type="Pfam" id="PF03732">
    <property type="entry name" value="Retrotrans_gag"/>
    <property type="match status" value="1"/>
</dbReference>
<evidence type="ECO:0000256" key="2">
    <source>
        <dbReference type="ARBA" id="ARBA00022670"/>
    </source>
</evidence>
<keyword evidence="4" id="KW-0548">Nucleotidyltransferase</keyword>
<evidence type="ECO:0000259" key="10">
    <source>
        <dbReference type="PROSITE" id="PS50878"/>
    </source>
</evidence>
<dbReference type="Proteomes" id="UP000701853">
    <property type="component" value="Chromosome 3"/>
</dbReference>
<dbReference type="InterPro" id="IPR000477">
    <property type="entry name" value="RT_dom"/>
</dbReference>
<reference evidence="12 13" key="1">
    <citation type="journal article" date="2021" name="bioRxiv">
        <title>The Gossypium anomalum genome as a resource for cotton improvement and evolutionary analysis of hybrid incompatibility.</title>
        <authorList>
            <person name="Grover C.E."/>
            <person name="Yuan D."/>
            <person name="Arick M.A."/>
            <person name="Miller E.R."/>
            <person name="Hu G."/>
            <person name="Peterson D.G."/>
            <person name="Wendel J.F."/>
            <person name="Udall J.A."/>
        </authorList>
    </citation>
    <scope>NUCLEOTIDE SEQUENCE [LARGE SCALE GENOMIC DNA]</scope>
    <source>
        <strain evidence="12">JFW-Udall</strain>
        <tissue evidence="12">Leaf</tissue>
    </source>
</reference>
<dbReference type="SUPFAM" id="SSF56672">
    <property type="entry name" value="DNA/RNA polymerases"/>
    <property type="match status" value="1"/>
</dbReference>
<dbReference type="Pfam" id="PF17917">
    <property type="entry name" value="RT_RNaseH"/>
    <property type="match status" value="1"/>
</dbReference>
<dbReference type="GO" id="GO:0015074">
    <property type="term" value="P:DNA integration"/>
    <property type="evidence" value="ECO:0007669"/>
    <property type="project" value="InterPro"/>
</dbReference>
<dbReference type="Pfam" id="PF08284">
    <property type="entry name" value="RVP_2"/>
    <property type="match status" value="1"/>
</dbReference>
<name>A0A8J5Z191_9ROSI</name>
<dbReference type="Gene3D" id="3.10.20.370">
    <property type="match status" value="1"/>
</dbReference>
<evidence type="ECO:0000256" key="4">
    <source>
        <dbReference type="ARBA" id="ARBA00022695"/>
    </source>
</evidence>
<dbReference type="CDD" id="cd09274">
    <property type="entry name" value="RNase_HI_RT_Ty3"/>
    <property type="match status" value="1"/>
</dbReference>
<evidence type="ECO:0000256" key="6">
    <source>
        <dbReference type="ARBA" id="ARBA00022759"/>
    </source>
</evidence>
<dbReference type="GO" id="GO:0003964">
    <property type="term" value="F:RNA-directed DNA polymerase activity"/>
    <property type="evidence" value="ECO:0007669"/>
    <property type="project" value="UniProtKB-KW"/>
</dbReference>
<dbReference type="EC" id="2.7.7.49" evidence="1"/>
<evidence type="ECO:0000256" key="8">
    <source>
        <dbReference type="ARBA" id="ARBA00022918"/>
    </source>
</evidence>
<keyword evidence="8" id="KW-0695">RNA-directed DNA polymerase</keyword>
<keyword evidence="7" id="KW-0378">Hydrolase</keyword>
<dbReference type="EMBL" id="JAHUZN010000003">
    <property type="protein sequence ID" value="KAG8499106.1"/>
    <property type="molecule type" value="Genomic_DNA"/>
</dbReference>
<dbReference type="FunFam" id="3.30.70.270:FF:000020">
    <property type="entry name" value="Transposon Tf2-6 polyprotein-like Protein"/>
    <property type="match status" value="1"/>
</dbReference>
<dbReference type="InterPro" id="IPR050951">
    <property type="entry name" value="Retrovirus_Pol_polyprotein"/>
</dbReference>
<keyword evidence="3" id="KW-0808">Transferase</keyword>
<dbReference type="InterPro" id="IPR001584">
    <property type="entry name" value="Integrase_cat-core"/>
</dbReference>
<dbReference type="Gene3D" id="3.10.10.10">
    <property type="entry name" value="HIV Type 1 Reverse Transcriptase, subunit A, domain 1"/>
    <property type="match status" value="1"/>
</dbReference>
<organism evidence="12 13">
    <name type="scientific">Gossypium anomalum</name>
    <dbReference type="NCBI Taxonomy" id="47600"/>
    <lineage>
        <taxon>Eukaryota</taxon>
        <taxon>Viridiplantae</taxon>
        <taxon>Streptophyta</taxon>
        <taxon>Embryophyta</taxon>
        <taxon>Tracheophyta</taxon>
        <taxon>Spermatophyta</taxon>
        <taxon>Magnoliopsida</taxon>
        <taxon>eudicotyledons</taxon>
        <taxon>Gunneridae</taxon>
        <taxon>Pentapetalae</taxon>
        <taxon>rosids</taxon>
        <taxon>malvids</taxon>
        <taxon>Malvales</taxon>
        <taxon>Malvaceae</taxon>
        <taxon>Malvoideae</taxon>
        <taxon>Gossypium</taxon>
    </lineage>
</organism>
<feature type="domain" description="Integrase catalytic" evidence="11">
    <location>
        <begin position="1185"/>
        <end position="1363"/>
    </location>
</feature>
<dbReference type="SUPFAM" id="SSF50630">
    <property type="entry name" value="Acid proteases"/>
    <property type="match status" value="1"/>
</dbReference>
<proteinExistence type="predicted"/>
<dbReference type="GO" id="GO:0004519">
    <property type="term" value="F:endonuclease activity"/>
    <property type="evidence" value="ECO:0007669"/>
    <property type="project" value="UniProtKB-KW"/>
</dbReference>
<evidence type="ECO:0000256" key="5">
    <source>
        <dbReference type="ARBA" id="ARBA00022722"/>
    </source>
</evidence>
<evidence type="ECO:0000259" key="11">
    <source>
        <dbReference type="PROSITE" id="PS50994"/>
    </source>
</evidence>
<feature type="region of interest" description="Disordered" evidence="9">
    <location>
        <begin position="385"/>
        <end position="421"/>
    </location>
</feature>
<dbReference type="Gene3D" id="1.10.340.70">
    <property type="match status" value="1"/>
</dbReference>
<dbReference type="InterPro" id="IPR021109">
    <property type="entry name" value="Peptidase_aspartic_dom_sf"/>
</dbReference>
<dbReference type="SUPFAM" id="SSF53098">
    <property type="entry name" value="Ribonuclease H-like"/>
    <property type="match status" value="1"/>
</dbReference>
<dbReference type="FunFam" id="3.10.10.10:FF:000007">
    <property type="entry name" value="Retrovirus-related Pol polyprotein from transposon 17.6-like Protein"/>
    <property type="match status" value="1"/>
</dbReference>
<feature type="region of interest" description="Disordered" evidence="9">
    <location>
        <begin position="301"/>
        <end position="350"/>
    </location>
</feature>
<keyword evidence="5" id="KW-0540">Nuclease</keyword>
<comment type="caution">
    <text evidence="12">The sequence shown here is derived from an EMBL/GenBank/DDBJ whole genome shotgun (WGS) entry which is preliminary data.</text>
</comment>
<dbReference type="Gene3D" id="3.30.70.270">
    <property type="match status" value="2"/>
</dbReference>
<dbReference type="PROSITE" id="PS50878">
    <property type="entry name" value="RT_POL"/>
    <property type="match status" value="1"/>
</dbReference>
<dbReference type="InterPro" id="IPR041588">
    <property type="entry name" value="Integrase_H2C2"/>
</dbReference>
<accession>A0A8J5Z191</accession>
<dbReference type="InterPro" id="IPR012337">
    <property type="entry name" value="RNaseH-like_sf"/>
</dbReference>
<evidence type="ECO:0000256" key="7">
    <source>
        <dbReference type="ARBA" id="ARBA00022801"/>
    </source>
</evidence>
<keyword evidence="13" id="KW-1185">Reference proteome</keyword>
<evidence type="ECO:0000313" key="12">
    <source>
        <dbReference type="EMBL" id="KAG8499106.1"/>
    </source>
</evidence>